<dbReference type="GO" id="GO:0009055">
    <property type="term" value="F:electron transfer activity"/>
    <property type="evidence" value="ECO:0007669"/>
    <property type="project" value="InterPro"/>
</dbReference>
<feature type="compositionally biased region" description="Polar residues" evidence="2">
    <location>
        <begin position="668"/>
        <end position="686"/>
    </location>
</feature>
<reference evidence="6 7" key="1">
    <citation type="submission" date="2024-05" db="EMBL/GenBank/DDBJ databases">
        <title>Haplotype-resolved chromosome-level genome assembly of Huyou (Citrus changshanensis).</title>
        <authorList>
            <person name="Miao C."/>
            <person name="Chen W."/>
            <person name="Wu Y."/>
            <person name="Wang L."/>
            <person name="Zhao S."/>
            <person name="Grierson D."/>
            <person name="Xu C."/>
            <person name="Chen K."/>
        </authorList>
    </citation>
    <scope>NUCLEOTIDE SEQUENCE [LARGE SCALE GENOMIC DNA]</scope>
    <source>
        <strain evidence="6">01-14</strain>
        <tissue evidence="6">Leaf</tissue>
    </source>
</reference>
<dbReference type="InterPro" id="IPR045050">
    <property type="entry name" value="Synaptotagmin_plant"/>
</dbReference>
<dbReference type="FunFam" id="2.60.40.420:FF:000048">
    <property type="entry name" value="Early nodulin-like protein 18"/>
    <property type="match status" value="1"/>
</dbReference>
<evidence type="ECO:0000313" key="6">
    <source>
        <dbReference type="EMBL" id="KAK9202434.1"/>
    </source>
</evidence>
<evidence type="ECO:0000256" key="3">
    <source>
        <dbReference type="SAM" id="SignalP"/>
    </source>
</evidence>
<dbReference type="PANTHER" id="PTHR10774">
    <property type="entry name" value="EXTENDED SYNAPTOTAGMIN-RELATED"/>
    <property type="match status" value="1"/>
</dbReference>
<dbReference type="InterPro" id="IPR008972">
    <property type="entry name" value="Cupredoxin"/>
</dbReference>
<sequence length="694" mass="74987">MKTILLTLTVIALLIVVVASDTPATAYTNHTVGGPAGWSFDAINNISATNYSSWAANQTYNLGDYLIFNTNTNQTVIQTYNETTFSSCTTDDASDDDTFHYNGGGNEFGQNVTIAVPLTTTGTNYFFSDAEDGVQCQRGVAFEISVNRGLGLPPSLNQPPPPPYIEPPGPETSQMTPVNINGGSPEIDNSALRSVTNENGVNFWCFHGNDLRDRIDGWLAAHDEIPKHQKNCKTDIKILGSLNRDDLKKICGDNFPVWISFPVYEQVKWLNKELSKLWPFVADVLKQIVFSTVIQEAAELVIKESVEPLLEEYRPPGITSLKFSKLSLGNVAPKIEGVEAAMVASIPIQLKDLQVFTVIRVIFQLAEEIPCISAVVVALLSEPKPRIDYTLKAVGGSLTAIPGIADMIDDTVDSIITDMLQWPHRIVVPIGGIPVDTSELELKPQGKVAVTIVKANNLKNMEMIGKSDPYAVVHIKPLFKVKTNVVDNNLNPVWNQTFELIAEDKETQSLIFEVFDKDIGQDKRLGIVKLPLIDLEADTPKEAELRLLPSLDMLKIKDKKDRGSITVKVLYHEFNKEEQLAALEEEKRILEERKKLKEAGVIGSTMDAIDGAASLVGSGVGMVGTGIGAGAGLVTAGVGTGVGLVGSGFGAVGSGLSKAGKFMGRTITGHSSKRSGTTTPVNSVQENGGAKPVQ</sequence>
<feature type="domain" description="Phytocyanin" evidence="5">
    <location>
        <begin position="28"/>
        <end position="148"/>
    </location>
</feature>
<dbReference type="PROSITE" id="PS50004">
    <property type="entry name" value="C2"/>
    <property type="match status" value="1"/>
</dbReference>
<dbReference type="InterPro" id="IPR035892">
    <property type="entry name" value="C2_domain_sf"/>
</dbReference>
<keyword evidence="3" id="KW-0732">Signal</keyword>
<dbReference type="Proteomes" id="UP001428341">
    <property type="component" value="Unassembled WGS sequence"/>
</dbReference>
<dbReference type="Pfam" id="PF02298">
    <property type="entry name" value="Cu_bind_like"/>
    <property type="match status" value="1"/>
</dbReference>
<dbReference type="PROSITE" id="PS51485">
    <property type="entry name" value="PHYTOCYANIN"/>
    <property type="match status" value="1"/>
</dbReference>
<dbReference type="PANTHER" id="PTHR10774:SF190">
    <property type="entry name" value="C2 CALCIUM_LIPID-BINDING ENDONUCLEASE_EXONUCLEASE_PHOSPHATASE-RELATED"/>
    <property type="match status" value="1"/>
</dbReference>
<accession>A0AAP0MBM7</accession>
<dbReference type="AlphaFoldDB" id="A0AAP0MBM7"/>
<proteinExistence type="predicted"/>
<dbReference type="EMBL" id="JBCGBO010000005">
    <property type="protein sequence ID" value="KAK9202434.1"/>
    <property type="molecule type" value="Genomic_DNA"/>
</dbReference>
<dbReference type="SUPFAM" id="SSF49503">
    <property type="entry name" value="Cupredoxins"/>
    <property type="match status" value="1"/>
</dbReference>
<evidence type="ECO:0000313" key="7">
    <source>
        <dbReference type="Proteomes" id="UP001428341"/>
    </source>
</evidence>
<dbReference type="FunFam" id="2.60.40.150:FF:000130">
    <property type="entry name" value="synaptotagmin-4 isoform X1"/>
    <property type="match status" value="1"/>
</dbReference>
<dbReference type="Gene3D" id="2.60.40.420">
    <property type="entry name" value="Cupredoxins - blue copper proteins"/>
    <property type="match status" value="1"/>
</dbReference>
<feature type="coiled-coil region" evidence="1">
    <location>
        <begin position="573"/>
        <end position="600"/>
    </location>
</feature>
<comment type="caution">
    <text evidence="6">The sequence shown here is derived from an EMBL/GenBank/DDBJ whole genome shotgun (WGS) entry which is preliminary data.</text>
</comment>
<dbReference type="SMART" id="SM00239">
    <property type="entry name" value="C2"/>
    <property type="match status" value="1"/>
</dbReference>
<feature type="chain" id="PRO_5043035836" description="C2 domain-containing protein" evidence="3">
    <location>
        <begin position="21"/>
        <end position="694"/>
    </location>
</feature>
<dbReference type="Pfam" id="PF00168">
    <property type="entry name" value="C2"/>
    <property type="match status" value="1"/>
</dbReference>
<feature type="domain" description="C2" evidence="4">
    <location>
        <begin position="429"/>
        <end position="545"/>
    </location>
</feature>
<gene>
    <name evidence="6" type="ORF">WN944_017644</name>
</gene>
<dbReference type="GO" id="GO:0008289">
    <property type="term" value="F:lipid binding"/>
    <property type="evidence" value="ECO:0007669"/>
    <property type="project" value="InterPro"/>
</dbReference>
<keyword evidence="7" id="KW-1185">Reference proteome</keyword>
<evidence type="ECO:0000256" key="1">
    <source>
        <dbReference type="SAM" id="Coils"/>
    </source>
</evidence>
<dbReference type="Gene3D" id="2.60.40.150">
    <property type="entry name" value="C2 domain"/>
    <property type="match status" value="1"/>
</dbReference>
<evidence type="ECO:0000259" key="5">
    <source>
        <dbReference type="PROSITE" id="PS51485"/>
    </source>
</evidence>
<dbReference type="CDD" id="cd21677">
    <property type="entry name" value="SMP_SYT"/>
    <property type="match status" value="1"/>
</dbReference>
<evidence type="ECO:0000259" key="4">
    <source>
        <dbReference type="PROSITE" id="PS50004"/>
    </source>
</evidence>
<keyword evidence="1" id="KW-0175">Coiled coil</keyword>
<dbReference type="SUPFAM" id="SSF49562">
    <property type="entry name" value="C2 domain (Calcium/lipid-binding domain, CaLB)"/>
    <property type="match status" value="1"/>
</dbReference>
<dbReference type="CDD" id="cd00030">
    <property type="entry name" value="C2"/>
    <property type="match status" value="1"/>
</dbReference>
<feature type="region of interest" description="Disordered" evidence="2">
    <location>
        <begin position="666"/>
        <end position="694"/>
    </location>
</feature>
<dbReference type="GO" id="GO:0005783">
    <property type="term" value="C:endoplasmic reticulum"/>
    <property type="evidence" value="ECO:0007669"/>
    <property type="project" value="TreeGrafter"/>
</dbReference>
<dbReference type="InterPro" id="IPR000008">
    <property type="entry name" value="C2_dom"/>
</dbReference>
<evidence type="ECO:0000256" key="2">
    <source>
        <dbReference type="SAM" id="MobiDB-lite"/>
    </source>
</evidence>
<name>A0AAP0MBM7_9ROSI</name>
<feature type="signal peptide" evidence="3">
    <location>
        <begin position="1"/>
        <end position="20"/>
    </location>
</feature>
<protein>
    <recommendedName>
        <fullName evidence="8">C2 domain-containing protein</fullName>
    </recommendedName>
</protein>
<dbReference type="InterPro" id="IPR003245">
    <property type="entry name" value="Phytocyanin_dom"/>
</dbReference>
<evidence type="ECO:0008006" key="8">
    <source>
        <dbReference type="Google" id="ProtNLM"/>
    </source>
</evidence>
<organism evidence="6 7">
    <name type="scientific">Citrus x changshan-huyou</name>
    <dbReference type="NCBI Taxonomy" id="2935761"/>
    <lineage>
        <taxon>Eukaryota</taxon>
        <taxon>Viridiplantae</taxon>
        <taxon>Streptophyta</taxon>
        <taxon>Embryophyta</taxon>
        <taxon>Tracheophyta</taxon>
        <taxon>Spermatophyta</taxon>
        <taxon>Magnoliopsida</taxon>
        <taxon>eudicotyledons</taxon>
        <taxon>Gunneridae</taxon>
        <taxon>Pentapetalae</taxon>
        <taxon>rosids</taxon>
        <taxon>malvids</taxon>
        <taxon>Sapindales</taxon>
        <taxon>Rutaceae</taxon>
        <taxon>Aurantioideae</taxon>
        <taxon>Citrus</taxon>
    </lineage>
</organism>